<dbReference type="InterPro" id="IPR036465">
    <property type="entry name" value="vWFA_dom_sf"/>
</dbReference>
<proteinExistence type="predicted"/>
<name>A0A699HZT3_TANCI</name>
<gene>
    <name evidence="1" type="ORF">Tci_475419</name>
</gene>
<dbReference type="Gene3D" id="3.40.50.410">
    <property type="entry name" value="von Willebrand factor, type A domain"/>
    <property type="match status" value="1"/>
</dbReference>
<comment type="caution">
    <text evidence="1">The sequence shown here is derived from an EMBL/GenBank/DDBJ whole genome shotgun (WGS) entry which is preliminary data.</text>
</comment>
<dbReference type="AlphaFoldDB" id="A0A699HZT3"/>
<organism evidence="1">
    <name type="scientific">Tanacetum cinerariifolium</name>
    <name type="common">Dalmatian daisy</name>
    <name type="synonym">Chrysanthemum cinerariifolium</name>
    <dbReference type="NCBI Taxonomy" id="118510"/>
    <lineage>
        <taxon>Eukaryota</taxon>
        <taxon>Viridiplantae</taxon>
        <taxon>Streptophyta</taxon>
        <taxon>Embryophyta</taxon>
        <taxon>Tracheophyta</taxon>
        <taxon>Spermatophyta</taxon>
        <taxon>Magnoliopsida</taxon>
        <taxon>eudicotyledons</taxon>
        <taxon>Gunneridae</taxon>
        <taxon>Pentapetalae</taxon>
        <taxon>asterids</taxon>
        <taxon>campanulids</taxon>
        <taxon>Asterales</taxon>
        <taxon>Asteraceae</taxon>
        <taxon>Asteroideae</taxon>
        <taxon>Anthemideae</taxon>
        <taxon>Anthemidinae</taxon>
        <taxon>Tanacetum</taxon>
    </lineage>
</organism>
<protein>
    <submittedName>
        <fullName evidence="1">Uncharacterized protein</fullName>
    </submittedName>
</protein>
<reference evidence="1" key="1">
    <citation type="journal article" date="2019" name="Sci. Rep.">
        <title>Draft genome of Tanacetum cinerariifolium, the natural source of mosquito coil.</title>
        <authorList>
            <person name="Yamashiro T."/>
            <person name="Shiraishi A."/>
            <person name="Satake H."/>
            <person name="Nakayama K."/>
        </authorList>
    </citation>
    <scope>NUCLEOTIDE SEQUENCE</scope>
</reference>
<sequence>LVICVDNTTLVTERTCVYIAQAMAIALYCDEKIKAHPDNMVALVPMGPLQGSSYARPTRDLDEILFALKGLLY</sequence>
<feature type="non-terminal residue" evidence="1">
    <location>
        <position position="1"/>
    </location>
</feature>
<accession>A0A699HZT3</accession>
<evidence type="ECO:0000313" key="1">
    <source>
        <dbReference type="EMBL" id="GEZ03446.1"/>
    </source>
</evidence>
<dbReference type="EMBL" id="BKCJ010234099">
    <property type="protein sequence ID" value="GEZ03446.1"/>
    <property type="molecule type" value="Genomic_DNA"/>
</dbReference>